<sequence>MSPEPDGFWTDDDRDVTQIETGTDEELVLDDDDDDVDLDDWGSDADERAVDGGGDGDEEEDNRGFYRDDL</sequence>
<keyword evidence="3" id="KW-1185">Reference proteome</keyword>
<accession>A0A4R8ZZB5</accession>
<reference evidence="2 3" key="1">
    <citation type="submission" date="2019-03" db="EMBL/GenBank/DDBJ databases">
        <title>Genomics of glacier-inhabiting Cryobacterium strains.</title>
        <authorList>
            <person name="Liu Q."/>
            <person name="Xin Y.-H."/>
        </authorList>
    </citation>
    <scope>NUCLEOTIDE SEQUENCE [LARGE SCALE GENOMIC DNA]</scope>
    <source>
        <strain evidence="2 3">Hh14</strain>
    </source>
</reference>
<gene>
    <name evidence="2" type="ORF">E3T55_11725</name>
</gene>
<proteinExistence type="predicted"/>
<evidence type="ECO:0000313" key="3">
    <source>
        <dbReference type="Proteomes" id="UP000297447"/>
    </source>
</evidence>
<comment type="caution">
    <text evidence="2">The sequence shown here is derived from an EMBL/GenBank/DDBJ whole genome shotgun (WGS) entry which is preliminary data.</text>
</comment>
<evidence type="ECO:0000313" key="2">
    <source>
        <dbReference type="EMBL" id="TFD49137.1"/>
    </source>
</evidence>
<dbReference type="AlphaFoldDB" id="A0A4R8ZZB5"/>
<dbReference type="RefSeq" id="WP_134519759.1">
    <property type="nucleotide sequence ID" value="NZ_SOHE01000051.1"/>
</dbReference>
<dbReference type="EMBL" id="SOHE01000051">
    <property type="protein sequence ID" value="TFD49137.1"/>
    <property type="molecule type" value="Genomic_DNA"/>
</dbReference>
<protein>
    <submittedName>
        <fullName evidence="2">Uncharacterized protein</fullName>
    </submittedName>
</protein>
<feature type="compositionally biased region" description="Acidic residues" evidence="1">
    <location>
        <begin position="22"/>
        <end position="44"/>
    </location>
</feature>
<organism evidence="2 3">
    <name type="scientific">Cryobacterium frigoriphilum</name>
    <dbReference type="NCBI Taxonomy" id="1259150"/>
    <lineage>
        <taxon>Bacteria</taxon>
        <taxon>Bacillati</taxon>
        <taxon>Actinomycetota</taxon>
        <taxon>Actinomycetes</taxon>
        <taxon>Micrococcales</taxon>
        <taxon>Microbacteriaceae</taxon>
        <taxon>Cryobacterium</taxon>
    </lineage>
</organism>
<name>A0A4R8ZZB5_9MICO</name>
<feature type="region of interest" description="Disordered" evidence="1">
    <location>
        <begin position="1"/>
        <end position="70"/>
    </location>
</feature>
<evidence type="ECO:0000256" key="1">
    <source>
        <dbReference type="SAM" id="MobiDB-lite"/>
    </source>
</evidence>
<dbReference type="Proteomes" id="UP000297447">
    <property type="component" value="Unassembled WGS sequence"/>
</dbReference>